<sequence length="86" mass="9150">MRVTKLMIKPLALAVAITSLGVMNAQAAPKDPDKSTMAYEGTPSAVDAESAKIVRSPGAPDLTDAEFEKAKQIYFQRCAGCHGVLR</sequence>
<dbReference type="AlphaFoldDB" id="A0A3B8WH08"/>
<accession>A0A3B8WH08</accession>
<dbReference type="GO" id="GO:0009055">
    <property type="term" value="F:electron transfer activity"/>
    <property type="evidence" value="ECO:0007669"/>
    <property type="project" value="InterPro"/>
</dbReference>
<evidence type="ECO:0000313" key="3">
    <source>
        <dbReference type="Proteomes" id="UP000261325"/>
    </source>
</evidence>
<protein>
    <submittedName>
        <fullName evidence="2">Nitrite reductase</fullName>
    </submittedName>
</protein>
<feature type="chain" id="PRO_5017730265" evidence="1">
    <location>
        <begin position="28"/>
        <end position="86"/>
    </location>
</feature>
<reference evidence="2 3" key="1">
    <citation type="journal article" date="2018" name="Nat. Biotechnol.">
        <title>A standardized bacterial taxonomy based on genome phylogeny substantially revises the tree of life.</title>
        <authorList>
            <person name="Parks D.H."/>
            <person name="Chuvochina M."/>
            <person name="Waite D.W."/>
            <person name="Rinke C."/>
            <person name="Skarshewski A."/>
            <person name="Chaumeil P.A."/>
            <person name="Hugenholtz P."/>
        </authorList>
    </citation>
    <scope>NUCLEOTIDE SEQUENCE [LARGE SCALE GENOMIC DNA]</scope>
    <source>
        <strain evidence="2">UBA9049</strain>
    </source>
</reference>
<organism evidence="2 3">
    <name type="scientific">Marinobacter nauticus</name>
    <name type="common">Marinobacter hydrocarbonoclasticus</name>
    <name type="synonym">Marinobacter aquaeolei</name>
    <dbReference type="NCBI Taxonomy" id="2743"/>
    <lineage>
        <taxon>Bacteria</taxon>
        <taxon>Pseudomonadati</taxon>
        <taxon>Pseudomonadota</taxon>
        <taxon>Gammaproteobacteria</taxon>
        <taxon>Pseudomonadales</taxon>
        <taxon>Marinobacteraceae</taxon>
        <taxon>Marinobacter</taxon>
    </lineage>
</organism>
<dbReference type="GO" id="GO:0020037">
    <property type="term" value="F:heme binding"/>
    <property type="evidence" value="ECO:0007669"/>
    <property type="project" value="InterPro"/>
</dbReference>
<evidence type="ECO:0000256" key="1">
    <source>
        <dbReference type="SAM" id="SignalP"/>
    </source>
</evidence>
<feature type="non-terminal residue" evidence="2">
    <location>
        <position position="86"/>
    </location>
</feature>
<dbReference type="Gene3D" id="1.10.760.10">
    <property type="entry name" value="Cytochrome c-like domain"/>
    <property type="match status" value="1"/>
</dbReference>
<dbReference type="EMBL" id="DLYI01000219">
    <property type="protein sequence ID" value="HAC29401.1"/>
    <property type="molecule type" value="Genomic_DNA"/>
</dbReference>
<evidence type="ECO:0000313" key="2">
    <source>
        <dbReference type="EMBL" id="HAC29401.1"/>
    </source>
</evidence>
<gene>
    <name evidence="2" type="ORF">DCF82_16565</name>
</gene>
<name>A0A3B8WH08_MARNT</name>
<proteinExistence type="predicted"/>
<keyword evidence="1" id="KW-0732">Signal</keyword>
<feature type="signal peptide" evidence="1">
    <location>
        <begin position="1"/>
        <end position="27"/>
    </location>
</feature>
<dbReference type="Proteomes" id="UP000261325">
    <property type="component" value="Unassembled WGS sequence"/>
</dbReference>
<dbReference type="InterPro" id="IPR036909">
    <property type="entry name" value="Cyt_c-like_dom_sf"/>
</dbReference>
<comment type="caution">
    <text evidence="2">The sequence shown here is derived from an EMBL/GenBank/DDBJ whole genome shotgun (WGS) entry which is preliminary data.</text>
</comment>
<dbReference type="SUPFAM" id="SSF46626">
    <property type="entry name" value="Cytochrome c"/>
    <property type="match status" value="1"/>
</dbReference>